<comment type="caution">
    <text evidence="5">The sequence shown here is derived from an EMBL/GenBank/DDBJ whole genome shotgun (WGS) entry which is preliminary data.</text>
</comment>
<dbReference type="Pfam" id="PF00132">
    <property type="entry name" value="Hexapep"/>
    <property type="match status" value="1"/>
</dbReference>
<dbReference type="RefSeq" id="WP_083189528.1">
    <property type="nucleotide sequence ID" value="NZ_BJVF01000007.1"/>
</dbReference>
<dbReference type="GO" id="GO:0016746">
    <property type="term" value="F:acyltransferase activity"/>
    <property type="evidence" value="ECO:0007669"/>
    <property type="project" value="UniProtKB-KW"/>
</dbReference>
<sequence length="202" mass="22689">MVEFLKRLLRKILGVESNTTSSNIYMKENPRYEKYKIGVGTYGTPYIYDWSQETILTIGNYCSIGGNVSILLGGEHQTDWVTTYPFSGLNQDMITLKKDNNSKGDVFIGNDVWIGNNVTILSGVNIGNGAVIGAGSIVTKDIPDYAIVGGNPAKIIRYRFKSEQIKSLLEIAWWDWPIEEIKRKKLLILSNDIDEFIAESLK</sequence>
<name>A0A511CH71_9FLAO</name>
<reference evidence="6 7" key="1">
    <citation type="submission" date="2016-10" db="EMBL/GenBank/DDBJ databases">
        <authorList>
            <person name="Varghese N."/>
            <person name="Submissions S."/>
        </authorList>
    </citation>
    <scope>NUCLEOTIDE SEQUENCE [LARGE SCALE GENOMIC DNA]</scope>
    <source>
        <strain evidence="6 7">Gm-149</strain>
    </source>
</reference>
<dbReference type="Gene3D" id="2.160.10.10">
    <property type="entry name" value="Hexapeptide repeat proteins"/>
    <property type="match status" value="1"/>
</dbReference>
<dbReference type="Proteomes" id="UP000321579">
    <property type="component" value="Unassembled WGS sequence"/>
</dbReference>
<dbReference type="InterPro" id="IPR050179">
    <property type="entry name" value="Trans_hexapeptide_repeat"/>
</dbReference>
<reference evidence="5 8" key="2">
    <citation type="submission" date="2019-07" db="EMBL/GenBank/DDBJ databases">
        <title>Whole genome shotgun sequence of Flavobacterium glycines NBRC 105008.</title>
        <authorList>
            <person name="Hosoyama A."/>
            <person name="Uohara A."/>
            <person name="Ohji S."/>
            <person name="Ichikawa N."/>
        </authorList>
    </citation>
    <scope>NUCLEOTIDE SEQUENCE [LARGE SCALE GENOMIC DNA]</scope>
    <source>
        <strain evidence="5 8">NBRC 105008</strain>
    </source>
</reference>
<dbReference type="EMBL" id="BJVF01000007">
    <property type="protein sequence ID" value="GEL11981.1"/>
    <property type="molecule type" value="Genomic_DNA"/>
</dbReference>
<keyword evidence="4" id="KW-0012">Acyltransferase</keyword>
<organism evidence="5 8">
    <name type="scientific">Flavobacterium glycines</name>
    <dbReference type="NCBI Taxonomy" id="551990"/>
    <lineage>
        <taxon>Bacteria</taxon>
        <taxon>Pseudomonadati</taxon>
        <taxon>Bacteroidota</taxon>
        <taxon>Flavobacteriia</taxon>
        <taxon>Flavobacteriales</taxon>
        <taxon>Flavobacteriaceae</taxon>
        <taxon>Flavobacterium</taxon>
    </lineage>
</organism>
<dbReference type="SUPFAM" id="SSF51161">
    <property type="entry name" value="Trimeric LpxA-like enzymes"/>
    <property type="match status" value="1"/>
</dbReference>
<dbReference type="PANTHER" id="PTHR43300:SF11">
    <property type="entry name" value="ACETYLTRANSFERASE RV3034C-RELATED"/>
    <property type="match status" value="1"/>
</dbReference>
<dbReference type="PANTHER" id="PTHR43300">
    <property type="entry name" value="ACETYLTRANSFERASE"/>
    <property type="match status" value="1"/>
</dbReference>
<dbReference type="Proteomes" id="UP000182367">
    <property type="component" value="Unassembled WGS sequence"/>
</dbReference>
<evidence type="ECO:0000313" key="7">
    <source>
        <dbReference type="Proteomes" id="UP000182367"/>
    </source>
</evidence>
<evidence type="ECO:0000256" key="3">
    <source>
        <dbReference type="ARBA" id="ARBA00022737"/>
    </source>
</evidence>
<dbReference type="InterPro" id="IPR011004">
    <property type="entry name" value="Trimer_LpxA-like_sf"/>
</dbReference>
<evidence type="ECO:0000256" key="2">
    <source>
        <dbReference type="ARBA" id="ARBA00022679"/>
    </source>
</evidence>
<protein>
    <submittedName>
        <fullName evidence="5 6">Acetyltransferase</fullName>
    </submittedName>
</protein>
<evidence type="ECO:0000256" key="1">
    <source>
        <dbReference type="ARBA" id="ARBA00007274"/>
    </source>
</evidence>
<dbReference type="PROSITE" id="PS00101">
    <property type="entry name" value="HEXAPEP_TRANSFERASES"/>
    <property type="match status" value="1"/>
</dbReference>
<evidence type="ECO:0000256" key="4">
    <source>
        <dbReference type="ARBA" id="ARBA00023315"/>
    </source>
</evidence>
<dbReference type="InterPro" id="IPR001451">
    <property type="entry name" value="Hexapep"/>
</dbReference>
<evidence type="ECO:0000313" key="8">
    <source>
        <dbReference type="Proteomes" id="UP000321579"/>
    </source>
</evidence>
<evidence type="ECO:0000313" key="6">
    <source>
        <dbReference type="EMBL" id="SDJ54475.1"/>
    </source>
</evidence>
<comment type="similarity">
    <text evidence="1">Belongs to the transferase hexapeptide repeat family.</text>
</comment>
<gene>
    <name evidence="5" type="ORF">FGL01_27200</name>
    <name evidence="6" type="ORF">SAMN05192550_2294</name>
</gene>
<dbReference type="CDD" id="cd03349">
    <property type="entry name" value="LbH_XAT"/>
    <property type="match status" value="1"/>
</dbReference>
<dbReference type="AlphaFoldDB" id="A0A511CH71"/>
<dbReference type="EMBL" id="FNEO01000004">
    <property type="protein sequence ID" value="SDJ54475.1"/>
    <property type="molecule type" value="Genomic_DNA"/>
</dbReference>
<accession>A0A511CH71</accession>
<keyword evidence="2 5" id="KW-0808">Transferase</keyword>
<dbReference type="OrthoDB" id="9814490at2"/>
<keyword evidence="3" id="KW-0677">Repeat</keyword>
<proteinExistence type="inferred from homology"/>
<evidence type="ECO:0000313" key="5">
    <source>
        <dbReference type="EMBL" id="GEL11981.1"/>
    </source>
</evidence>
<keyword evidence="7" id="KW-1185">Reference proteome</keyword>
<dbReference type="InterPro" id="IPR018357">
    <property type="entry name" value="Hexapep_transf_CS"/>
</dbReference>